<dbReference type="GO" id="GO:0005829">
    <property type="term" value="C:cytosol"/>
    <property type="evidence" value="ECO:0007669"/>
    <property type="project" value="TreeGrafter"/>
</dbReference>
<evidence type="ECO:0000256" key="4">
    <source>
        <dbReference type="ARBA" id="ARBA00016377"/>
    </source>
</evidence>
<dbReference type="InterPro" id="IPR015797">
    <property type="entry name" value="NUDIX_hydrolase-like_dom_sf"/>
</dbReference>
<evidence type="ECO:0000256" key="3">
    <source>
        <dbReference type="ARBA" id="ARBA00007275"/>
    </source>
</evidence>
<organism evidence="10 11">
    <name type="scientific">Dethiosulfatarculus sandiegensis</name>
    <dbReference type="NCBI Taxonomy" id="1429043"/>
    <lineage>
        <taxon>Bacteria</taxon>
        <taxon>Pseudomonadati</taxon>
        <taxon>Thermodesulfobacteriota</taxon>
        <taxon>Desulfarculia</taxon>
        <taxon>Desulfarculales</taxon>
        <taxon>Desulfarculaceae</taxon>
        <taxon>Dethiosulfatarculus</taxon>
    </lineage>
</organism>
<comment type="catalytic activity">
    <reaction evidence="1">
        <text>GDP-alpha-D-mannose + H2O = alpha-D-mannose 1-phosphate + GMP + 2 H(+)</text>
        <dbReference type="Rhea" id="RHEA:27978"/>
        <dbReference type="ChEBI" id="CHEBI:15377"/>
        <dbReference type="ChEBI" id="CHEBI:15378"/>
        <dbReference type="ChEBI" id="CHEBI:57527"/>
        <dbReference type="ChEBI" id="CHEBI:58115"/>
        <dbReference type="ChEBI" id="CHEBI:58409"/>
    </reaction>
</comment>
<dbReference type="InterPro" id="IPR020084">
    <property type="entry name" value="NUDIX_hydrolase_CS"/>
</dbReference>
<proteinExistence type="inferred from homology"/>
<dbReference type="InParanoid" id="A0A0D2GLP7"/>
<evidence type="ECO:0000256" key="5">
    <source>
        <dbReference type="ARBA" id="ARBA00022801"/>
    </source>
</evidence>
<dbReference type="OrthoDB" id="9806150at2"/>
<dbReference type="SUPFAM" id="SSF55811">
    <property type="entry name" value="Nudix"/>
    <property type="match status" value="1"/>
</dbReference>
<dbReference type="Proteomes" id="UP000032233">
    <property type="component" value="Unassembled WGS sequence"/>
</dbReference>
<evidence type="ECO:0000259" key="9">
    <source>
        <dbReference type="PROSITE" id="PS51462"/>
    </source>
</evidence>
<dbReference type="FunCoup" id="A0A0D2GLP7">
    <property type="interactions" value="255"/>
</dbReference>
<dbReference type="PROSITE" id="PS51462">
    <property type="entry name" value="NUDIX"/>
    <property type="match status" value="1"/>
</dbReference>
<comment type="similarity">
    <text evidence="3">Belongs to the Nudix hydrolase family. NudK subfamily.</text>
</comment>
<dbReference type="GO" id="GO:0016462">
    <property type="term" value="F:pyrophosphatase activity"/>
    <property type="evidence" value="ECO:0007669"/>
    <property type="project" value="UniProtKB-ARBA"/>
</dbReference>
<evidence type="ECO:0000313" key="11">
    <source>
        <dbReference type="Proteomes" id="UP000032233"/>
    </source>
</evidence>
<dbReference type="PRINTS" id="PR00502">
    <property type="entry name" value="NUDIXFAMILY"/>
</dbReference>
<dbReference type="InterPro" id="IPR000086">
    <property type="entry name" value="NUDIX_hydrolase_dom"/>
</dbReference>
<dbReference type="PANTHER" id="PTHR11839">
    <property type="entry name" value="UDP/ADP-SUGAR PYROPHOSPHATASE"/>
    <property type="match status" value="1"/>
</dbReference>
<evidence type="ECO:0000256" key="7">
    <source>
        <dbReference type="ARBA" id="ARBA00032272"/>
    </source>
</evidence>
<dbReference type="STRING" id="1429043.X474_02605"/>
<dbReference type="PROSITE" id="PS00893">
    <property type="entry name" value="NUDIX_BOX"/>
    <property type="match status" value="1"/>
</dbReference>
<dbReference type="GO" id="GO:0006753">
    <property type="term" value="P:nucleoside phosphate metabolic process"/>
    <property type="evidence" value="ECO:0007669"/>
    <property type="project" value="TreeGrafter"/>
</dbReference>
<name>A0A0D2GLP7_9BACT</name>
<protein>
    <recommendedName>
        <fullName evidence="4">GDP-mannose pyrophosphatase</fullName>
    </recommendedName>
    <alternativeName>
        <fullName evidence="6">GDP-mannose hydrolase</fullName>
    </alternativeName>
    <alternativeName>
        <fullName evidence="7">GDPMK</fullName>
    </alternativeName>
</protein>
<dbReference type="CDD" id="cd03424">
    <property type="entry name" value="NUDIX_ADPRase_Nudt5_UGPPase_Nudt14"/>
    <property type="match status" value="1"/>
</dbReference>
<keyword evidence="5 8" id="KW-0378">Hydrolase</keyword>
<dbReference type="EMBL" id="AZAC01000002">
    <property type="protein sequence ID" value="KIX15597.1"/>
    <property type="molecule type" value="Genomic_DNA"/>
</dbReference>
<reference evidence="10 11" key="1">
    <citation type="submission" date="2013-11" db="EMBL/GenBank/DDBJ databases">
        <title>Metagenomic analysis of a methanogenic consortium involved in long chain n-alkane degradation.</title>
        <authorList>
            <person name="Davidova I.A."/>
            <person name="Callaghan A.V."/>
            <person name="Wawrik B."/>
            <person name="Pruitt S."/>
            <person name="Marks C."/>
            <person name="Duncan K.E."/>
            <person name="Suflita J.M."/>
        </authorList>
    </citation>
    <scope>NUCLEOTIDE SEQUENCE [LARGE SCALE GENOMIC DNA]</scope>
    <source>
        <strain evidence="10 11">SPR</strain>
    </source>
</reference>
<sequence length="186" mass="20665">MQKWQNLGSKLVYENPVLTVENVVRRLPGAEPADYVALHAPDWVNVLAVTQDGKVVLINQWRHGICAETLEIPGGMVDPGESPEKAAARELKEETGFVSDNWLKLGSVNPNPALFDNRCYTFLALDAWQEGEARPEDTEQIEVQKEPLQNLPELVSQGRIDHSLVVSALALYWLKYPGSLPVEPAV</sequence>
<gene>
    <name evidence="10" type="ORF">X474_02605</name>
</gene>
<evidence type="ECO:0000256" key="8">
    <source>
        <dbReference type="RuleBase" id="RU003476"/>
    </source>
</evidence>
<comment type="cofactor">
    <cofactor evidence="2">
        <name>Mg(2+)</name>
        <dbReference type="ChEBI" id="CHEBI:18420"/>
    </cofactor>
</comment>
<keyword evidence="11" id="KW-1185">Reference proteome</keyword>
<evidence type="ECO:0000256" key="6">
    <source>
        <dbReference type="ARBA" id="ARBA00032162"/>
    </source>
</evidence>
<dbReference type="PANTHER" id="PTHR11839:SF18">
    <property type="entry name" value="NUDIX HYDROLASE DOMAIN-CONTAINING PROTEIN"/>
    <property type="match status" value="1"/>
</dbReference>
<dbReference type="Gene3D" id="3.90.79.10">
    <property type="entry name" value="Nucleoside Triphosphate Pyrophosphohydrolase"/>
    <property type="match status" value="1"/>
</dbReference>
<dbReference type="AlphaFoldDB" id="A0A0D2GLP7"/>
<feature type="domain" description="Nudix hydrolase" evidence="9">
    <location>
        <begin position="37"/>
        <end position="168"/>
    </location>
</feature>
<dbReference type="InterPro" id="IPR020476">
    <property type="entry name" value="Nudix_hydrolase"/>
</dbReference>
<dbReference type="GO" id="GO:0019693">
    <property type="term" value="P:ribose phosphate metabolic process"/>
    <property type="evidence" value="ECO:0007669"/>
    <property type="project" value="TreeGrafter"/>
</dbReference>
<dbReference type="Pfam" id="PF00293">
    <property type="entry name" value="NUDIX"/>
    <property type="match status" value="1"/>
</dbReference>
<accession>A0A0D2GLP7</accession>
<dbReference type="RefSeq" id="WP_044346513.1">
    <property type="nucleotide sequence ID" value="NZ_AZAC01000002.1"/>
</dbReference>
<evidence type="ECO:0000256" key="1">
    <source>
        <dbReference type="ARBA" id="ARBA00000847"/>
    </source>
</evidence>
<comment type="caution">
    <text evidence="10">The sequence shown here is derived from an EMBL/GenBank/DDBJ whole genome shotgun (WGS) entry which is preliminary data.</text>
</comment>
<evidence type="ECO:0000256" key="2">
    <source>
        <dbReference type="ARBA" id="ARBA00001946"/>
    </source>
</evidence>
<evidence type="ECO:0000313" key="10">
    <source>
        <dbReference type="EMBL" id="KIX15597.1"/>
    </source>
</evidence>